<evidence type="ECO:0000256" key="5">
    <source>
        <dbReference type="ARBA" id="ARBA00022827"/>
    </source>
</evidence>
<dbReference type="OrthoDB" id="9773461at2"/>
<dbReference type="Proteomes" id="UP000076079">
    <property type="component" value="Chromosome"/>
</dbReference>
<evidence type="ECO:0000256" key="6">
    <source>
        <dbReference type="ARBA" id="ARBA00023002"/>
    </source>
</evidence>
<organism evidence="12 13">
    <name type="scientific">Luteitalea pratensis</name>
    <dbReference type="NCBI Taxonomy" id="1855912"/>
    <lineage>
        <taxon>Bacteria</taxon>
        <taxon>Pseudomonadati</taxon>
        <taxon>Acidobacteriota</taxon>
        <taxon>Vicinamibacteria</taxon>
        <taxon>Vicinamibacterales</taxon>
        <taxon>Vicinamibacteraceae</taxon>
        <taxon>Luteitalea</taxon>
    </lineage>
</organism>
<dbReference type="RefSeq" id="WP_110173785.1">
    <property type="nucleotide sequence ID" value="NZ_CP015136.1"/>
</dbReference>
<feature type="binding site" evidence="10">
    <location>
        <begin position="190"/>
        <end position="192"/>
    </location>
    <ligand>
        <name>FAD</name>
        <dbReference type="ChEBI" id="CHEBI:57692"/>
    </ligand>
</feature>
<dbReference type="Gene3D" id="3.20.20.220">
    <property type="match status" value="1"/>
</dbReference>
<keyword evidence="13" id="KW-1185">Reference proteome</keyword>
<gene>
    <name evidence="12" type="primary">fadM_2</name>
    <name evidence="12" type="ORF">LuPra_05593</name>
</gene>
<dbReference type="GO" id="GO:0010133">
    <property type="term" value="P:L-proline catabolic process to L-glutamate"/>
    <property type="evidence" value="ECO:0007669"/>
    <property type="project" value="UniProtKB-UniPathway"/>
</dbReference>
<keyword evidence="4 10" id="KW-0547">Nucleotide-binding</keyword>
<name>A0A143PW98_LUTPR</name>
<dbReference type="STRING" id="1855912.LuPra_05593"/>
<evidence type="ECO:0000256" key="8">
    <source>
        <dbReference type="ARBA" id="ARBA00048779"/>
    </source>
</evidence>
<evidence type="ECO:0000256" key="10">
    <source>
        <dbReference type="PIRSR" id="PIRSR000196-2"/>
    </source>
</evidence>
<evidence type="ECO:0000256" key="9">
    <source>
        <dbReference type="PIRSR" id="PIRSR000196-1"/>
    </source>
</evidence>
<protein>
    <recommendedName>
        <fullName evidence="2">proline dehydrogenase</fullName>
        <ecNumber evidence="2">1.5.5.2</ecNumber>
    </recommendedName>
</protein>
<keyword evidence="7" id="KW-0642">Proline metabolism</keyword>
<feature type="binding site" evidence="10">
    <location>
        <begin position="229"/>
        <end position="230"/>
    </location>
    <ligand>
        <name>FAD</name>
        <dbReference type="ChEBI" id="CHEBI:57692"/>
    </ligand>
</feature>
<feature type="binding site" evidence="10">
    <location>
        <position position="137"/>
    </location>
    <ligand>
        <name>FAD</name>
        <dbReference type="ChEBI" id="CHEBI:57692"/>
    </ligand>
</feature>
<evidence type="ECO:0000256" key="7">
    <source>
        <dbReference type="ARBA" id="ARBA00023062"/>
    </source>
</evidence>
<dbReference type="PANTHER" id="PTHR13914">
    <property type="entry name" value="PROLINE OXIDASE"/>
    <property type="match status" value="1"/>
</dbReference>
<evidence type="ECO:0000256" key="1">
    <source>
        <dbReference type="ARBA" id="ARBA00004739"/>
    </source>
</evidence>
<reference evidence="12 13" key="1">
    <citation type="journal article" date="2016" name="Genome Announc.">
        <title>First Complete Genome Sequence of a Subdivision 6 Acidobacterium Strain.</title>
        <authorList>
            <person name="Huang S."/>
            <person name="Vieira S."/>
            <person name="Bunk B."/>
            <person name="Riedel T."/>
            <person name="Sproer C."/>
            <person name="Overmann J."/>
        </authorList>
    </citation>
    <scope>NUCLEOTIDE SEQUENCE [LARGE SCALE GENOMIC DNA]</scope>
    <source>
        <strain evidence="13">DSM 100886 HEG_-6_39</strain>
    </source>
</reference>
<feature type="binding site" evidence="10">
    <location>
        <position position="166"/>
    </location>
    <ligand>
        <name>FAD</name>
        <dbReference type="ChEBI" id="CHEBI:57692"/>
    </ligand>
</feature>
<accession>A0A143PW98</accession>
<dbReference type="SUPFAM" id="SSF51730">
    <property type="entry name" value="FAD-linked oxidoreductase"/>
    <property type="match status" value="1"/>
</dbReference>
<dbReference type="AlphaFoldDB" id="A0A143PW98"/>
<dbReference type="PATRIC" id="fig|1813736.3.peg.5880"/>
<keyword evidence="5 10" id="KW-0274">FAD</keyword>
<feature type="domain" description="Proline dehydrogenase" evidence="11">
    <location>
        <begin position="48"/>
        <end position="303"/>
    </location>
</feature>
<comment type="cofactor">
    <cofactor evidence="10">
        <name>FAD</name>
        <dbReference type="ChEBI" id="CHEBI:57692"/>
    </cofactor>
    <text evidence="10">Binds 1 FAD per subunit.</text>
</comment>
<dbReference type="UniPathway" id="UPA00261">
    <property type="reaction ID" value="UER00373"/>
</dbReference>
<dbReference type="InterPro" id="IPR008219">
    <property type="entry name" value="PRODH_bac_arc"/>
</dbReference>
<dbReference type="Pfam" id="PF01619">
    <property type="entry name" value="Pro_dh"/>
    <property type="match status" value="1"/>
</dbReference>
<feature type="binding site" evidence="9">
    <location>
        <position position="292"/>
    </location>
    <ligand>
        <name>substrate</name>
    </ligand>
</feature>
<dbReference type="GO" id="GO:0004657">
    <property type="term" value="F:proline dehydrogenase activity"/>
    <property type="evidence" value="ECO:0007669"/>
    <property type="project" value="UniProtKB-EC"/>
</dbReference>
<sequence>MIDALSKAAFGTLAGSTTLKRLASRYGMRGDGGFARRFVAGEHIDEAIAAARSVEAQGLSQTLDLLGESVASEVEASAATNAYLEMIPRIAEAAIGRNISIKLTQLGLDQSPDIAGRHLGTILARAHDEAFFVRVDMENSPYVEDTLTLVEAAWHEGLTNVGVVLQSALKRSESDLDRVLALGMRVRLVKGAYKEPASLAWQSKADVDAAYVRMLERLLAQGRFPAIATHDPAMIAETCRIAGTSGLAASAFEFQMLYGVRRDLQAALMRDGFGVRVYIPYGREWFPYFMRRLGERPANVGFVLKSLVRDR</sequence>
<dbReference type="InterPro" id="IPR015659">
    <property type="entry name" value="Proline_oxidase"/>
</dbReference>
<dbReference type="KEGG" id="abac:LuPra_05593"/>
<dbReference type="PANTHER" id="PTHR13914:SF0">
    <property type="entry name" value="PROLINE DEHYDROGENASE 1, MITOCHONDRIAL"/>
    <property type="match status" value="1"/>
</dbReference>
<dbReference type="InterPro" id="IPR002872">
    <property type="entry name" value="Proline_DH_dom"/>
</dbReference>
<dbReference type="EC" id="1.5.5.2" evidence="2"/>
<proteinExistence type="predicted"/>
<comment type="catalytic activity">
    <reaction evidence="8">
        <text>L-proline + a quinone = (S)-1-pyrroline-5-carboxylate + a quinol + H(+)</text>
        <dbReference type="Rhea" id="RHEA:23784"/>
        <dbReference type="ChEBI" id="CHEBI:15378"/>
        <dbReference type="ChEBI" id="CHEBI:17388"/>
        <dbReference type="ChEBI" id="CHEBI:24646"/>
        <dbReference type="ChEBI" id="CHEBI:60039"/>
        <dbReference type="ChEBI" id="CHEBI:132124"/>
        <dbReference type="EC" id="1.5.5.2"/>
    </reaction>
</comment>
<dbReference type="GO" id="GO:0000166">
    <property type="term" value="F:nucleotide binding"/>
    <property type="evidence" value="ECO:0007669"/>
    <property type="project" value="UniProtKB-KW"/>
</dbReference>
<dbReference type="PIRSF" id="PIRSF000196">
    <property type="entry name" value="Pro_dehydrog"/>
    <property type="match status" value="1"/>
</dbReference>
<keyword evidence="3" id="KW-0285">Flavoprotein</keyword>
<keyword evidence="6 12" id="KW-0560">Oxidoreductase</keyword>
<evidence type="ECO:0000256" key="4">
    <source>
        <dbReference type="ARBA" id="ARBA00022741"/>
    </source>
</evidence>
<feature type="binding site" evidence="9">
    <location>
        <position position="291"/>
    </location>
    <ligand>
        <name>substrate</name>
    </ligand>
</feature>
<evidence type="ECO:0000256" key="3">
    <source>
        <dbReference type="ARBA" id="ARBA00022630"/>
    </source>
</evidence>
<reference evidence="13" key="2">
    <citation type="submission" date="2016-04" db="EMBL/GenBank/DDBJ databases">
        <title>First Complete Genome Sequence of a Subdivision 6 Acidobacterium.</title>
        <authorList>
            <person name="Huang S."/>
            <person name="Vieira S."/>
            <person name="Bunk B."/>
            <person name="Riedel T."/>
            <person name="Sproeer C."/>
            <person name="Overmann J."/>
        </authorList>
    </citation>
    <scope>NUCLEOTIDE SEQUENCE [LARGE SCALE GENOMIC DNA]</scope>
    <source>
        <strain evidence="13">DSM 100886 HEG_-6_39</strain>
    </source>
</reference>
<feature type="binding site" evidence="10">
    <location>
        <position position="204"/>
    </location>
    <ligand>
        <name>FAD</name>
        <dbReference type="ChEBI" id="CHEBI:57692"/>
    </ligand>
</feature>
<dbReference type="EMBL" id="CP015136">
    <property type="protein sequence ID" value="AMY12320.1"/>
    <property type="molecule type" value="Genomic_DNA"/>
</dbReference>
<feature type="binding site" evidence="9">
    <location>
        <position position="102"/>
    </location>
    <ligand>
        <name>substrate</name>
    </ligand>
</feature>
<evidence type="ECO:0000256" key="2">
    <source>
        <dbReference type="ARBA" id="ARBA00012695"/>
    </source>
</evidence>
<evidence type="ECO:0000259" key="11">
    <source>
        <dbReference type="Pfam" id="PF01619"/>
    </source>
</evidence>
<evidence type="ECO:0000313" key="13">
    <source>
        <dbReference type="Proteomes" id="UP000076079"/>
    </source>
</evidence>
<evidence type="ECO:0000313" key="12">
    <source>
        <dbReference type="EMBL" id="AMY12320.1"/>
    </source>
</evidence>
<comment type="pathway">
    <text evidence="1">Amino-acid degradation; L-proline degradation into L-glutamate; L-glutamate from L-proline: step 1/2.</text>
</comment>
<dbReference type="InterPro" id="IPR029041">
    <property type="entry name" value="FAD-linked_oxidoreductase-like"/>
</dbReference>